<feature type="region of interest" description="Disordered" evidence="4">
    <location>
        <begin position="1"/>
        <end position="26"/>
    </location>
</feature>
<dbReference type="PANTHER" id="PTHR22904">
    <property type="entry name" value="TPR REPEAT CONTAINING PROTEIN"/>
    <property type="match status" value="1"/>
</dbReference>
<evidence type="ECO:0000256" key="1">
    <source>
        <dbReference type="ARBA" id="ARBA00022737"/>
    </source>
</evidence>
<dbReference type="GO" id="GO:0051879">
    <property type="term" value="F:Hsp90 protein binding"/>
    <property type="evidence" value="ECO:0007669"/>
    <property type="project" value="TreeGrafter"/>
</dbReference>
<reference evidence="5" key="1">
    <citation type="submission" date="2021-03" db="EMBL/GenBank/DDBJ databases">
        <title>Genomic Encyclopedia of Type Strains, Phase IV (KMG-V): Genome sequencing to study the core and pangenomes of soil and plant-associated prokaryotes.</title>
        <authorList>
            <person name="Whitman W."/>
        </authorList>
    </citation>
    <scope>NUCLEOTIDE SEQUENCE</scope>
    <source>
        <strain evidence="5">C4</strain>
    </source>
</reference>
<evidence type="ECO:0000313" key="5">
    <source>
        <dbReference type="EMBL" id="MBP2202012.1"/>
    </source>
</evidence>
<dbReference type="Gene3D" id="1.25.40.10">
    <property type="entry name" value="Tetratricopeptide repeat domain"/>
    <property type="match status" value="1"/>
</dbReference>
<gene>
    <name evidence="5" type="ORF">J3E07_001452</name>
</gene>
<dbReference type="Proteomes" id="UP000740329">
    <property type="component" value="Unassembled WGS sequence"/>
</dbReference>
<evidence type="ECO:0000313" key="6">
    <source>
        <dbReference type="Proteomes" id="UP000740329"/>
    </source>
</evidence>
<accession>A0A8J7RHL8</accession>
<feature type="compositionally biased region" description="Basic and acidic residues" evidence="4">
    <location>
        <begin position="7"/>
        <end position="25"/>
    </location>
</feature>
<dbReference type="AlphaFoldDB" id="A0A8J7RHL8"/>
<comment type="caution">
    <text evidence="5">The sequence shown here is derived from an EMBL/GenBank/DDBJ whole genome shotgun (WGS) entry which is preliminary data.</text>
</comment>
<dbReference type="PANTHER" id="PTHR22904:SF523">
    <property type="entry name" value="STRESS-INDUCED-PHOSPHOPROTEIN 1"/>
    <property type="match status" value="1"/>
</dbReference>
<name>A0A8J7RHL8_METVO</name>
<dbReference type="SMART" id="SM00028">
    <property type="entry name" value="TPR"/>
    <property type="match status" value="2"/>
</dbReference>
<evidence type="ECO:0000256" key="4">
    <source>
        <dbReference type="SAM" id="MobiDB-lite"/>
    </source>
</evidence>
<dbReference type="InterPro" id="IPR019734">
    <property type="entry name" value="TPR_rpt"/>
</dbReference>
<dbReference type="RefSeq" id="WP_209591528.1">
    <property type="nucleotide sequence ID" value="NZ_JAGGMV010000004.1"/>
</dbReference>
<evidence type="ECO:0000256" key="2">
    <source>
        <dbReference type="ARBA" id="ARBA00022803"/>
    </source>
</evidence>
<keyword evidence="2 3" id="KW-0802">TPR repeat</keyword>
<feature type="non-terminal residue" evidence="5">
    <location>
        <position position="117"/>
    </location>
</feature>
<dbReference type="InterPro" id="IPR011990">
    <property type="entry name" value="TPR-like_helical_dom_sf"/>
</dbReference>
<dbReference type="PROSITE" id="PS50005">
    <property type="entry name" value="TPR"/>
    <property type="match status" value="1"/>
</dbReference>
<organism evidence="5 6">
    <name type="scientific">Methanococcus voltae</name>
    <dbReference type="NCBI Taxonomy" id="2188"/>
    <lineage>
        <taxon>Archaea</taxon>
        <taxon>Methanobacteriati</taxon>
        <taxon>Methanobacteriota</taxon>
        <taxon>Methanomada group</taxon>
        <taxon>Methanococci</taxon>
        <taxon>Methanococcales</taxon>
        <taxon>Methanococcaceae</taxon>
        <taxon>Methanococcus</taxon>
    </lineage>
</organism>
<sequence>MDINNEIDGKNKNFGRPENEKKSEDTQNFEKNFDMGIKNFQFKNYKSALSAFSTAIKLSKEEDISKEKYYKVYLNRGIAYLIMEDNTNALNDFNRAVELSKEEDYRVYLNRGIAYLI</sequence>
<keyword evidence="1" id="KW-0677">Repeat</keyword>
<feature type="repeat" description="TPR" evidence="3">
    <location>
        <begin position="70"/>
        <end position="103"/>
    </location>
</feature>
<dbReference type="EMBL" id="JAGGMV010000004">
    <property type="protein sequence ID" value="MBP2202012.1"/>
    <property type="molecule type" value="Genomic_DNA"/>
</dbReference>
<evidence type="ECO:0000256" key="3">
    <source>
        <dbReference type="PROSITE-ProRule" id="PRU00339"/>
    </source>
</evidence>
<protein>
    <submittedName>
        <fullName evidence="5">Tetratricopeptide (TPR) repeat protein</fullName>
    </submittedName>
</protein>
<proteinExistence type="predicted"/>
<dbReference type="SUPFAM" id="SSF48452">
    <property type="entry name" value="TPR-like"/>
    <property type="match status" value="1"/>
</dbReference>